<evidence type="ECO:0000256" key="1">
    <source>
        <dbReference type="SAM" id="MobiDB-lite"/>
    </source>
</evidence>
<dbReference type="Pfam" id="PF00990">
    <property type="entry name" value="GGDEF"/>
    <property type="match status" value="1"/>
</dbReference>
<dbReference type="CDD" id="cd01949">
    <property type="entry name" value="GGDEF"/>
    <property type="match status" value="1"/>
</dbReference>
<proteinExistence type="predicted"/>
<accession>A0A4Q5MVY2</accession>
<dbReference type="SMART" id="SM00267">
    <property type="entry name" value="GGDEF"/>
    <property type="match status" value="1"/>
</dbReference>
<organism evidence="4 5">
    <name type="scientific">Pengzhenrongella frigida</name>
    <dbReference type="NCBI Taxonomy" id="1259133"/>
    <lineage>
        <taxon>Bacteria</taxon>
        <taxon>Bacillati</taxon>
        <taxon>Actinomycetota</taxon>
        <taxon>Actinomycetes</taxon>
        <taxon>Micrococcales</taxon>
        <taxon>Pengzhenrongella</taxon>
    </lineage>
</organism>
<feature type="region of interest" description="Disordered" evidence="1">
    <location>
        <begin position="728"/>
        <end position="749"/>
    </location>
</feature>
<evidence type="ECO:0000313" key="5">
    <source>
        <dbReference type="Proteomes" id="UP000293764"/>
    </source>
</evidence>
<dbReference type="PROSITE" id="PS50883">
    <property type="entry name" value="EAL"/>
    <property type="match status" value="1"/>
</dbReference>
<protein>
    <submittedName>
        <fullName evidence="4">EAL domain-containing protein</fullName>
    </submittedName>
</protein>
<dbReference type="InterPro" id="IPR029787">
    <property type="entry name" value="Nucleotide_cyclase"/>
</dbReference>
<dbReference type="EMBL" id="SDWW01000054">
    <property type="protein sequence ID" value="RYV49756.1"/>
    <property type="molecule type" value="Genomic_DNA"/>
</dbReference>
<gene>
    <name evidence="4" type="ORF">EUA98_17105</name>
</gene>
<feature type="domain" description="GGDEF" evidence="3">
    <location>
        <begin position="295"/>
        <end position="442"/>
    </location>
</feature>
<dbReference type="OrthoDB" id="23692at2"/>
<name>A0A4Q5MVY2_9MICO</name>
<dbReference type="Pfam" id="PF00563">
    <property type="entry name" value="EAL"/>
    <property type="match status" value="1"/>
</dbReference>
<dbReference type="PANTHER" id="PTHR44757">
    <property type="entry name" value="DIGUANYLATE CYCLASE DGCP"/>
    <property type="match status" value="1"/>
</dbReference>
<dbReference type="AlphaFoldDB" id="A0A4Q5MVY2"/>
<feature type="domain" description="EAL" evidence="2">
    <location>
        <begin position="457"/>
        <end position="711"/>
    </location>
</feature>
<dbReference type="Gene3D" id="3.20.20.450">
    <property type="entry name" value="EAL domain"/>
    <property type="match status" value="1"/>
</dbReference>
<reference evidence="4 5" key="1">
    <citation type="submission" date="2019-01" db="EMBL/GenBank/DDBJ databases">
        <title>Novel species of Cellulomonas.</title>
        <authorList>
            <person name="Liu Q."/>
            <person name="Xin Y.-H."/>
        </authorList>
    </citation>
    <scope>NUCLEOTIDE SEQUENCE [LARGE SCALE GENOMIC DNA]</scope>
    <source>
        <strain evidence="4 5">HLT2-17</strain>
    </source>
</reference>
<feature type="region of interest" description="Disordered" evidence="1">
    <location>
        <begin position="80"/>
        <end position="113"/>
    </location>
</feature>
<dbReference type="PROSITE" id="PS50887">
    <property type="entry name" value="GGDEF"/>
    <property type="match status" value="1"/>
</dbReference>
<feature type="compositionally biased region" description="Low complexity" evidence="1">
    <location>
        <begin position="738"/>
        <end position="749"/>
    </location>
</feature>
<evidence type="ECO:0000259" key="2">
    <source>
        <dbReference type="PROSITE" id="PS50883"/>
    </source>
</evidence>
<dbReference type="Proteomes" id="UP000293764">
    <property type="component" value="Unassembled WGS sequence"/>
</dbReference>
<dbReference type="NCBIfam" id="TIGR00254">
    <property type="entry name" value="GGDEF"/>
    <property type="match status" value="1"/>
</dbReference>
<dbReference type="SUPFAM" id="SSF55073">
    <property type="entry name" value="Nucleotide cyclase"/>
    <property type="match status" value="1"/>
</dbReference>
<dbReference type="PANTHER" id="PTHR44757:SF2">
    <property type="entry name" value="BIOFILM ARCHITECTURE MAINTENANCE PROTEIN MBAA"/>
    <property type="match status" value="1"/>
</dbReference>
<dbReference type="Gene3D" id="3.30.70.270">
    <property type="match status" value="1"/>
</dbReference>
<dbReference type="InterPro" id="IPR000160">
    <property type="entry name" value="GGDEF_dom"/>
</dbReference>
<keyword evidence="5" id="KW-1185">Reference proteome</keyword>
<dbReference type="InterPro" id="IPR001633">
    <property type="entry name" value="EAL_dom"/>
</dbReference>
<sequence>MASGWWVAVAVKMSTSVRGTVARPEARNGSVASASVDMGKGYDAGRAERLRSEPQSGGSTSRVGGSLRIHLVFIRSGAREPQVRGSGAEHGTVTSRAIDRPAVPTPSPSPSGTLGWVRDSARESVAGLLGDIAVPAVLVPGEVTAAEVDELFRRDQGLHCVVVQSLDGPVLVDRSWFEAAITGRLGYGRLLHARKPILAMIAEDTLVLDHHTTVEEAAAAVISRRVPGASANAVVVTWPDESLGVAHVSAIFERLARQYAYQSWHDPLTGLPNRRYLMEQIRVVGQAHASGQQAWHAVLFYLDLDRFKDVNDQLGHGAGDQVLAEFARRITAASRHDDVVVRLGGDEFAILTATPLTVTQSEAFAARLVLEAAAPFVVEVTDSFGVCAEKVVTIGASVGVAHTGGTLPAVLVTSLDVLLKQADIAMYRAKEHGRGRAEQYRPEMRTGLEATETTQARRHMERALRTAIENGALAVHYQPVVELPSGRITGVEALARWNDPVLGNVPPDQFIPLAETTGLILDLGEWVLRAACHQAARHTSGVQRDLTVSVNVSPVQLAQPGFVDVVMGALADSGLPARRLCVEVTETAAISNLAETTARLCELRRRGVQIALDDFGTGHSSLTMLRGLPLSIVKIDRSFVAKVTRSAQDAVLVRLVIETAHTLGLRVCAEGIEDAEQAQQLVAMGCDLAQGWYFGMPEPAFERSSATTMAVSRVRGALVRGRSSVGPLATGGEISPNRSRAARSTSRGT</sequence>
<dbReference type="InterPro" id="IPR052155">
    <property type="entry name" value="Biofilm_reg_signaling"/>
</dbReference>
<dbReference type="CDD" id="cd01948">
    <property type="entry name" value="EAL"/>
    <property type="match status" value="1"/>
</dbReference>
<comment type="caution">
    <text evidence="4">The sequence shown here is derived from an EMBL/GenBank/DDBJ whole genome shotgun (WGS) entry which is preliminary data.</text>
</comment>
<dbReference type="SMART" id="SM00052">
    <property type="entry name" value="EAL"/>
    <property type="match status" value="1"/>
</dbReference>
<dbReference type="InterPro" id="IPR035919">
    <property type="entry name" value="EAL_sf"/>
</dbReference>
<evidence type="ECO:0000313" key="4">
    <source>
        <dbReference type="EMBL" id="RYV49756.1"/>
    </source>
</evidence>
<dbReference type="InterPro" id="IPR043128">
    <property type="entry name" value="Rev_trsase/Diguanyl_cyclase"/>
</dbReference>
<dbReference type="SUPFAM" id="SSF141868">
    <property type="entry name" value="EAL domain-like"/>
    <property type="match status" value="1"/>
</dbReference>
<evidence type="ECO:0000259" key="3">
    <source>
        <dbReference type="PROSITE" id="PS50887"/>
    </source>
</evidence>